<name>A0A6G7VNI9_9RHOB</name>
<dbReference type="EMBL" id="CP049811">
    <property type="protein sequence ID" value="QIK41609.1"/>
    <property type="molecule type" value="Genomic_DNA"/>
</dbReference>
<dbReference type="Proteomes" id="UP000500791">
    <property type="component" value="Chromosome"/>
</dbReference>
<keyword evidence="2" id="KW-1185">Reference proteome</keyword>
<dbReference type="AlphaFoldDB" id="A0A6G7VNI9"/>
<dbReference type="InterPro" id="IPR011049">
    <property type="entry name" value="Serralysin-like_metalloprot_C"/>
</dbReference>
<reference evidence="1 2" key="1">
    <citation type="submission" date="2020-03" db="EMBL/GenBank/DDBJ databases">
        <title>Complete genome sequence of Monaibacterium sp. ALG8 with diverse plasmids.</title>
        <authorList>
            <person name="Sun C."/>
        </authorList>
    </citation>
    <scope>NUCLEOTIDE SEQUENCE [LARGE SCALE GENOMIC DNA]</scope>
    <source>
        <strain evidence="1 2">ALG8</strain>
    </source>
</reference>
<protein>
    <submittedName>
        <fullName evidence="1">Uncharacterized protein</fullName>
    </submittedName>
</protein>
<evidence type="ECO:0000313" key="1">
    <source>
        <dbReference type="EMBL" id="QIK41609.1"/>
    </source>
</evidence>
<gene>
    <name evidence="1" type="ORF">G8E03_13105</name>
</gene>
<accession>A0A6G7VNI9</accession>
<dbReference type="SUPFAM" id="SSF51120">
    <property type="entry name" value="beta-Roll"/>
    <property type="match status" value="1"/>
</dbReference>
<dbReference type="GO" id="GO:0005509">
    <property type="term" value="F:calcium ion binding"/>
    <property type="evidence" value="ECO:0007669"/>
    <property type="project" value="InterPro"/>
</dbReference>
<proteinExistence type="predicted"/>
<dbReference type="KEGG" id="mon:G8E03_13105"/>
<dbReference type="Pfam" id="PF00353">
    <property type="entry name" value="HemolysinCabind"/>
    <property type="match status" value="1"/>
</dbReference>
<dbReference type="Gene3D" id="2.150.10.10">
    <property type="entry name" value="Serralysin-like metalloprotease, C-terminal"/>
    <property type="match status" value="1"/>
</dbReference>
<dbReference type="InterPro" id="IPR001343">
    <property type="entry name" value="Hemolysn_Ca-bd"/>
</dbReference>
<dbReference type="RefSeq" id="WP_166192716.1">
    <property type="nucleotide sequence ID" value="NZ_CP049811.1"/>
</dbReference>
<organism evidence="1 2">
    <name type="scientific">Pontivivens nitratireducens</name>
    <dbReference type="NCBI Taxonomy" id="2758038"/>
    <lineage>
        <taxon>Bacteria</taxon>
        <taxon>Pseudomonadati</taxon>
        <taxon>Pseudomonadota</taxon>
        <taxon>Alphaproteobacteria</taxon>
        <taxon>Rhodobacterales</taxon>
        <taxon>Paracoccaceae</taxon>
        <taxon>Pontivivens</taxon>
    </lineage>
</organism>
<sequence>MEWTIDLPDSDAEQAVQQSRTVLTSDILVGHVMDTPLQGNREIGEGDDTVEALATADSFDFAFETPEIDITAPADFTPIPMDRTRLDEAPVNSVRQETPTPDGTPWNVDVFEEGRQVMTPANDLMQQATGNRIDGTELFGTRHGDILTGTMGDDVLNAAKGDDVMTGSAGADVFVFSQSSTGRDRITDFTTGEDHLYFAAETIFDLGEITMTQEGDDALLSWHRGNSELLLEQVNLADLNADSFILAAA</sequence>
<evidence type="ECO:0000313" key="2">
    <source>
        <dbReference type="Proteomes" id="UP000500791"/>
    </source>
</evidence>